<dbReference type="Proteomes" id="UP000273734">
    <property type="component" value="Unassembled WGS sequence"/>
</dbReference>
<evidence type="ECO:0000313" key="2">
    <source>
        <dbReference type="Proteomes" id="UP000273734"/>
    </source>
</evidence>
<name>A0AB74D9U3_9BURK</name>
<evidence type="ECO:0008006" key="3">
    <source>
        <dbReference type="Google" id="ProtNLM"/>
    </source>
</evidence>
<gene>
    <name evidence="1" type="ORF">DF015_19785</name>
</gene>
<proteinExistence type="predicted"/>
<organism evidence="1 2">
    <name type="scientific">Burkholderia ubonensis</name>
    <dbReference type="NCBI Taxonomy" id="101571"/>
    <lineage>
        <taxon>Bacteria</taxon>
        <taxon>Pseudomonadati</taxon>
        <taxon>Pseudomonadota</taxon>
        <taxon>Betaproteobacteria</taxon>
        <taxon>Burkholderiales</taxon>
        <taxon>Burkholderiaceae</taxon>
        <taxon>Burkholderia</taxon>
        <taxon>Burkholderia cepacia complex</taxon>
    </lineage>
</organism>
<accession>A0AB74D9U3</accession>
<dbReference type="EMBL" id="QTNY01000013">
    <property type="protein sequence ID" value="RQP76118.1"/>
    <property type="molecule type" value="Genomic_DNA"/>
</dbReference>
<evidence type="ECO:0000313" key="1">
    <source>
        <dbReference type="EMBL" id="RQP76118.1"/>
    </source>
</evidence>
<comment type="caution">
    <text evidence="1">The sequence shown here is derived from an EMBL/GenBank/DDBJ whole genome shotgun (WGS) entry which is preliminary data.</text>
</comment>
<reference evidence="1 2" key="1">
    <citation type="submission" date="2018-08" db="EMBL/GenBank/DDBJ databases">
        <title>Comparative analysis of Burkholderia isolates from Puerto Rico.</title>
        <authorList>
            <person name="Hall C."/>
            <person name="Sahl J."/>
            <person name="Wagner D."/>
        </authorList>
    </citation>
    <scope>NUCLEOTIDE SEQUENCE [LARGE SCALE GENOMIC DNA]</scope>
    <source>
        <strain evidence="1 2">Bp8964</strain>
    </source>
</reference>
<sequence>MQEGTVVVTNQRRGMFVVQIDEGDFVVFESMADIDIAVGDRIAGDLEALGREELRHLGQTRRFDAYGQSGPSSLAACSLTSAVGSH</sequence>
<protein>
    <recommendedName>
        <fullName evidence="3">Cold-shock protein</fullName>
    </recommendedName>
</protein>
<dbReference type="AlphaFoldDB" id="A0AB74D9U3"/>